<dbReference type="InterPro" id="IPR036770">
    <property type="entry name" value="Ankyrin_rpt-contain_sf"/>
</dbReference>
<reference evidence="1 2" key="1">
    <citation type="journal article" date="2011" name="Genome Res.">
        <title>Phylogeny-wide analysis of social amoeba genomes highlights ancient origins for complex intercellular communication.</title>
        <authorList>
            <person name="Heidel A.J."/>
            <person name="Lawal H.M."/>
            <person name="Felder M."/>
            <person name="Schilde C."/>
            <person name="Helps N.R."/>
            <person name="Tunggal B."/>
            <person name="Rivero F."/>
            <person name="John U."/>
            <person name="Schleicher M."/>
            <person name="Eichinger L."/>
            <person name="Platzer M."/>
            <person name="Noegel A.A."/>
            <person name="Schaap P."/>
            <person name="Gloeckner G."/>
        </authorList>
    </citation>
    <scope>NUCLEOTIDE SEQUENCE [LARGE SCALE GENOMIC DNA]</scope>
    <source>
        <strain evidence="2">ATCC 26659 / Pp 5 / PN500</strain>
    </source>
</reference>
<dbReference type="Proteomes" id="UP000001396">
    <property type="component" value="Unassembled WGS sequence"/>
</dbReference>
<dbReference type="SMART" id="SM00248">
    <property type="entry name" value="ANK"/>
    <property type="match status" value="5"/>
</dbReference>
<gene>
    <name evidence="1" type="ORF">PPL_01705</name>
</gene>
<dbReference type="InterPro" id="IPR052050">
    <property type="entry name" value="SecEffector_AnkRepeat"/>
</dbReference>
<accession>D3B089</accession>
<dbReference type="STRING" id="670386.D3B089"/>
<dbReference type="AlphaFoldDB" id="D3B089"/>
<dbReference type="Pfam" id="PF12796">
    <property type="entry name" value="Ank_2"/>
    <property type="match status" value="1"/>
</dbReference>
<comment type="caution">
    <text evidence="1">The sequence shown here is derived from an EMBL/GenBank/DDBJ whole genome shotgun (WGS) entry which is preliminary data.</text>
</comment>
<dbReference type="PANTHER" id="PTHR46586:SF3">
    <property type="entry name" value="ANKYRIN REPEAT-CONTAINING PROTEIN"/>
    <property type="match status" value="1"/>
</dbReference>
<dbReference type="PANTHER" id="PTHR46586">
    <property type="entry name" value="ANKYRIN REPEAT-CONTAINING PROTEIN"/>
    <property type="match status" value="1"/>
</dbReference>
<evidence type="ECO:0000313" key="2">
    <source>
        <dbReference type="Proteomes" id="UP000001396"/>
    </source>
</evidence>
<dbReference type="Pfam" id="PF13637">
    <property type="entry name" value="Ank_4"/>
    <property type="match status" value="1"/>
</dbReference>
<name>D3B089_HETP5</name>
<evidence type="ECO:0008006" key="3">
    <source>
        <dbReference type="Google" id="ProtNLM"/>
    </source>
</evidence>
<dbReference type="EMBL" id="ADBJ01000008">
    <property type="protein sequence ID" value="EFA84713.1"/>
    <property type="molecule type" value="Genomic_DNA"/>
</dbReference>
<dbReference type="RefSeq" id="XP_020436826.1">
    <property type="nucleotide sequence ID" value="XM_020572709.1"/>
</dbReference>
<organism evidence="1 2">
    <name type="scientific">Heterostelium pallidum (strain ATCC 26659 / Pp 5 / PN500)</name>
    <name type="common">Cellular slime mold</name>
    <name type="synonym">Polysphondylium pallidum</name>
    <dbReference type="NCBI Taxonomy" id="670386"/>
    <lineage>
        <taxon>Eukaryota</taxon>
        <taxon>Amoebozoa</taxon>
        <taxon>Evosea</taxon>
        <taxon>Eumycetozoa</taxon>
        <taxon>Dictyostelia</taxon>
        <taxon>Acytosteliales</taxon>
        <taxon>Acytosteliaceae</taxon>
        <taxon>Heterostelium</taxon>
    </lineage>
</organism>
<protein>
    <recommendedName>
        <fullName evidence="3">Ankyrin repeat-containing protein</fullName>
    </recommendedName>
</protein>
<evidence type="ECO:0000313" key="1">
    <source>
        <dbReference type="EMBL" id="EFA84713.1"/>
    </source>
</evidence>
<sequence>MDNERLFKYILNNIVLRNFIFFQVKLIDKQLNGINCINWYGISKSLRNSIYHGYREQIEILVVENNISSFSIKELEAAVDSRSIDMFNYILKSNLYQFHGDELHLAVRMKSLQHVDYILENCHVALDYYSAMALASRLGYRELILYFIQMRKRALRSPGIHCSKSEDSLNPIDHASYFGDKSIVQLLLDNGFTITGHAIEEAIKGGHLALLRFYLEDQHKSCTKDSFTIAAKVSKMAMWYAAINGHLDILIWLHNNRNDGCCITTLDDACRYGHTECVKWLHQNRTDLVVIDAMINAVKNGHLDIVKYLHYNCTQFSTSKLFVDYAAKNGHLEVVKWLLENRSEGCTQNALDLAAQNGHLEIIKFLHYNRLEGCTQNAMDLAAINNHFETVKWLHENRTEGCSPTITVNVSRKGNLEILKFLFENYKDVRNNLIDRVKNKQNKNFLCLFTYVKETECKSRVSAVKNNLNVTTSCEVFPQPADIYVQRYHDIRASSKMSMGCRTLTVTALKNSCICICVLYIIKGATDEVNEEIKSPNITLINTSRSHHTTKKNIKLFEKKKKDMSKFVCIATTMVVCYCIYVVSEMIECNSMIPDIANELTEITSCDAFSSQEDLKMYRQRILNISHSQDMFIKSTNKKQIMNQACSENYFLKHINITIIFKALIDYRSITRSTIVYQQHIHLQQHDQPH</sequence>
<dbReference type="InParanoid" id="D3B089"/>
<keyword evidence="2" id="KW-1185">Reference proteome</keyword>
<proteinExistence type="predicted"/>
<dbReference type="InterPro" id="IPR002110">
    <property type="entry name" value="Ankyrin_rpt"/>
</dbReference>
<dbReference type="GeneID" id="31357234"/>
<dbReference type="Gene3D" id="1.25.40.20">
    <property type="entry name" value="Ankyrin repeat-containing domain"/>
    <property type="match status" value="1"/>
</dbReference>
<dbReference type="SUPFAM" id="SSF48403">
    <property type="entry name" value="Ankyrin repeat"/>
    <property type="match status" value="2"/>
</dbReference>